<dbReference type="InterPro" id="IPR007227">
    <property type="entry name" value="Cell_shape_determining_MreD"/>
</dbReference>
<keyword evidence="3" id="KW-1003">Cell membrane</keyword>
<keyword evidence="7 8" id="KW-0472">Membrane</keyword>
<name>A0A7C8GSZ9_9BACI</name>
<feature type="transmembrane region" description="Helical" evidence="8">
    <location>
        <begin position="40"/>
        <end position="56"/>
    </location>
</feature>
<keyword evidence="4 8" id="KW-0812">Transmembrane</keyword>
<comment type="subcellular location">
    <subcellularLocation>
        <location evidence="1">Cell membrane</location>
        <topology evidence="1">Multi-pass membrane protein</topology>
    </subcellularLocation>
</comment>
<dbReference type="Pfam" id="PF04093">
    <property type="entry name" value="MreD"/>
    <property type="match status" value="1"/>
</dbReference>
<evidence type="ECO:0000256" key="4">
    <source>
        <dbReference type="ARBA" id="ARBA00022692"/>
    </source>
</evidence>
<evidence type="ECO:0000313" key="9">
    <source>
        <dbReference type="EMBL" id="KAB8134730.1"/>
    </source>
</evidence>
<evidence type="ECO:0000256" key="6">
    <source>
        <dbReference type="ARBA" id="ARBA00022989"/>
    </source>
</evidence>
<evidence type="ECO:0000256" key="8">
    <source>
        <dbReference type="SAM" id="Phobius"/>
    </source>
</evidence>
<dbReference type="EMBL" id="WEID01000054">
    <property type="protein sequence ID" value="KAB8134730.1"/>
    <property type="molecule type" value="Genomic_DNA"/>
</dbReference>
<keyword evidence="5" id="KW-0133">Cell shape</keyword>
<dbReference type="OrthoDB" id="1653857at2"/>
<feature type="transmembrane region" description="Helical" evidence="8">
    <location>
        <begin position="84"/>
        <end position="100"/>
    </location>
</feature>
<evidence type="ECO:0000256" key="1">
    <source>
        <dbReference type="ARBA" id="ARBA00004651"/>
    </source>
</evidence>
<dbReference type="AlphaFoldDB" id="A0A7C8GSZ9"/>
<comment type="similarity">
    <text evidence="2">Belongs to the MreD family.</text>
</comment>
<gene>
    <name evidence="9" type="primary">mreD</name>
    <name evidence="9" type="ORF">F9U64_11375</name>
</gene>
<dbReference type="GO" id="GO:0005886">
    <property type="term" value="C:plasma membrane"/>
    <property type="evidence" value="ECO:0007669"/>
    <property type="project" value="UniProtKB-SubCell"/>
</dbReference>
<sequence length="181" mass="21531">MSRTIPFLLAFICLFLIMLEGTLANVLTDISFLPSDWQVTSHFLLIFVIFITIFFDQRNTYYSFLFAVLFGLFIDILYTPVIGIYLFVYAVAIYIVRNLMKWLHANFYVTVLMMILGVFTADILAYFLYNIIQIHNMGWNDYFFHRLLPTTGWNVGIGIVFYPLIYKLLRKWQYIKFEQKD</sequence>
<proteinExistence type="inferred from homology"/>
<keyword evidence="10" id="KW-1185">Reference proteome</keyword>
<dbReference type="GO" id="GO:0008360">
    <property type="term" value="P:regulation of cell shape"/>
    <property type="evidence" value="ECO:0007669"/>
    <property type="project" value="UniProtKB-KW"/>
</dbReference>
<comment type="caution">
    <text evidence="9">The sequence shown here is derived from an EMBL/GenBank/DDBJ whole genome shotgun (WGS) entry which is preliminary data.</text>
</comment>
<dbReference type="NCBIfam" id="TIGR03426">
    <property type="entry name" value="shape_MreD"/>
    <property type="match status" value="1"/>
</dbReference>
<feature type="transmembrane region" description="Helical" evidence="8">
    <location>
        <begin position="152"/>
        <end position="169"/>
    </location>
</feature>
<evidence type="ECO:0000256" key="2">
    <source>
        <dbReference type="ARBA" id="ARBA00007776"/>
    </source>
</evidence>
<protein>
    <submittedName>
        <fullName evidence="9">Rod shape-determining protein MreD</fullName>
    </submittedName>
</protein>
<evidence type="ECO:0000256" key="3">
    <source>
        <dbReference type="ARBA" id="ARBA00022475"/>
    </source>
</evidence>
<accession>A0A7C8GSZ9</accession>
<evidence type="ECO:0000256" key="5">
    <source>
        <dbReference type="ARBA" id="ARBA00022960"/>
    </source>
</evidence>
<dbReference type="RefSeq" id="WP_153403454.1">
    <property type="nucleotide sequence ID" value="NZ_ML762430.1"/>
</dbReference>
<evidence type="ECO:0000313" key="10">
    <source>
        <dbReference type="Proteomes" id="UP000480246"/>
    </source>
</evidence>
<feature type="transmembrane region" description="Helical" evidence="8">
    <location>
        <begin position="107"/>
        <end position="132"/>
    </location>
</feature>
<evidence type="ECO:0000256" key="7">
    <source>
        <dbReference type="ARBA" id="ARBA00023136"/>
    </source>
</evidence>
<keyword evidence="6 8" id="KW-1133">Transmembrane helix</keyword>
<dbReference type="Proteomes" id="UP000480246">
    <property type="component" value="Unassembled WGS sequence"/>
</dbReference>
<reference evidence="9 10" key="1">
    <citation type="submission" date="2019-10" db="EMBL/GenBank/DDBJ databases">
        <title>Gracilibacillus sp. nov. isolated from rice seeds.</title>
        <authorList>
            <person name="He S."/>
        </authorList>
    </citation>
    <scope>NUCLEOTIDE SEQUENCE [LARGE SCALE GENOMIC DNA]</scope>
    <source>
        <strain evidence="9 10">TD8</strain>
    </source>
</reference>
<feature type="transmembrane region" description="Helical" evidence="8">
    <location>
        <begin position="61"/>
        <end position="78"/>
    </location>
</feature>
<organism evidence="9 10">
    <name type="scientific">Gracilibacillus oryzae</name>
    <dbReference type="NCBI Taxonomy" id="1672701"/>
    <lineage>
        <taxon>Bacteria</taxon>
        <taxon>Bacillati</taxon>
        <taxon>Bacillota</taxon>
        <taxon>Bacilli</taxon>
        <taxon>Bacillales</taxon>
        <taxon>Bacillaceae</taxon>
        <taxon>Gracilibacillus</taxon>
    </lineage>
</organism>